<keyword evidence="11" id="KW-1185">Reference proteome</keyword>
<dbReference type="GO" id="GO:0005929">
    <property type="term" value="C:cilium"/>
    <property type="evidence" value="ECO:0000318"/>
    <property type="project" value="GO_Central"/>
</dbReference>
<evidence type="ECO:0000313" key="11">
    <source>
        <dbReference type="Proteomes" id="UP000001554"/>
    </source>
</evidence>
<evidence type="ECO:0000256" key="1">
    <source>
        <dbReference type="ARBA" id="ARBA00004475"/>
    </source>
</evidence>
<feature type="transmembrane region" description="Helical" evidence="9">
    <location>
        <begin position="495"/>
        <end position="524"/>
    </location>
</feature>
<dbReference type="GO" id="GO:0009986">
    <property type="term" value="C:cell surface"/>
    <property type="evidence" value="ECO:0000318"/>
    <property type="project" value="GO_Central"/>
</dbReference>
<reference evidence="11" key="1">
    <citation type="journal article" date="2020" name="Nat. Ecol. Evol.">
        <title>Deeply conserved synteny resolves early events in vertebrate evolution.</title>
        <authorList>
            <person name="Simakov O."/>
            <person name="Marletaz F."/>
            <person name="Yue J.X."/>
            <person name="O'Connell B."/>
            <person name="Jenkins J."/>
            <person name="Brandt A."/>
            <person name="Calef R."/>
            <person name="Tung C.H."/>
            <person name="Huang T.K."/>
            <person name="Schmutz J."/>
            <person name="Satoh N."/>
            <person name="Yu J.K."/>
            <person name="Putnam N.H."/>
            <person name="Green R.E."/>
            <person name="Rokhsar D.S."/>
        </authorList>
    </citation>
    <scope>NUCLEOTIDE SEQUENCE [LARGE SCALE GENOMIC DNA]</scope>
    <source>
        <strain evidence="11">S238N-H82</strain>
    </source>
</reference>
<evidence type="ECO:0000256" key="10">
    <source>
        <dbReference type="SAM" id="SignalP"/>
    </source>
</evidence>
<evidence type="ECO:0000256" key="9">
    <source>
        <dbReference type="SAM" id="Phobius"/>
    </source>
</evidence>
<dbReference type="InterPro" id="IPR008795">
    <property type="entry name" value="Prominin"/>
</dbReference>
<dbReference type="SUPFAM" id="SSF58100">
    <property type="entry name" value="Bacterial hemolysins"/>
    <property type="match status" value="1"/>
</dbReference>
<dbReference type="GeneID" id="118414133"/>
<keyword evidence="3 9" id="KW-0812">Transmembrane</keyword>
<keyword evidence="4 9" id="KW-1133">Transmembrane helix</keyword>
<feature type="coiled-coil region" evidence="7">
    <location>
        <begin position="696"/>
        <end position="737"/>
    </location>
</feature>
<dbReference type="GO" id="GO:0005902">
    <property type="term" value="C:microvillus"/>
    <property type="evidence" value="ECO:0000318"/>
    <property type="project" value="GO_Central"/>
</dbReference>
<feature type="region of interest" description="Disordered" evidence="8">
    <location>
        <begin position="854"/>
        <end position="887"/>
    </location>
</feature>
<evidence type="ECO:0000256" key="6">
    <source>
        <dbReference type="ARBA" id="ARBA00023180"/>
    </source>
</evidence>
<feature type="chain" id="PRO_5039930063" evidence="10">
    <location>
        <begin position="25"/>
        <end position="887"/>
    </location>
</feature>
<protein>
    <submittedName>
        <fullName evidence="12">Prominin-1-A-like</fullName>
    </submittedName>
</protein>
<evidence type="ECO:0000256" key="4">
    <source>
        <dbReference type="ARBA" id="ARBA00022989"/>
    </source>
</evidence>
<dbReference type="OMA" id="MFIANKF"/>
<feature type="transmembrane region" description="Helical" evidence="9">
    <location>
        <begin position="125"/>
        <end position="155"/>
    </location>
</feature>
<evidence type="ECO:0000256" key="2">
    <source>
        <dbReference type="ARBA" id="ARBA00006058"/>
    </source>
</evidence>
<gene>
    <name evidence="12" type="primary">LOC118414133</name>
</gene>
<proteinExistence type="inferred from homology"/>
<keyword evidence="10" id="KW-0732">Signal</keyword>
<dbReference type="OrthoDB" id="6229420at2759"/>
<dbReference type="Proteomes" id="UP000001554">
    <property type="component" value="Chromosome 4"/>
</dbReference>
<evidence type="ECO:0000313" key="12">
    <source>
        <dbReference type="RefSeq" id="XP_035673847.1"/>
    </source>
</evidence>
<evidence type="ECO:0000256" key="7">
    <source>
        <dbReference type="SAM" id="Coils"/>
    </source>
</evidence>
<feature type="transmembrane region" description="Helical" evidence="9">
    <location>
        <begin position="176"/>
        <end position="197"/>
    </location>
</feature>
<sequence>MAARQLSPLRTFLLFAAFVTLCGGQNTTSSSPTSPNPSAAAAGRCSASGDPAVVSCSFDSLPTGQTYQTVAPHAAGGLQGYYNLMSSFVRTIQPTEAFQIINDVLGGVDILNYILTSWQKLAVDYIGWVICGALGVAFFLLLPLVGMIFCCCRCCGNCGGKMQQKEEDRTGCWRSFHSVCLFIVTVFMATGVALALMSSMQMEPSIKGVGDTVKNAFADVPTYINNTKTQLNFIVNQQFDVVYDAVIQDIDDRGTLVGDPIHAELQGDVYPAIQAVMDMADTMSDTSDALQAVNNSLTVLQTKGTDLSTNLTNVKDALDTFTCTGSDAACTEFVNNRDTSGLATDADFSSLNIGSELDSVNSVLNSQNLTSLALQGKQEFDNISGIVEDSSASAVSGIKSQLDSVKTTVQDIPNQLSIIDTIQNQINGFETMIDDIVGYANQYTVYVGYGAIGLCCLVLLLVLFNLLGLMFGACGSSKGDPPSDRSCMSTSGGNFLMASVGFAFLTGSLLMIIVFALFLAGGLVERNGCQPLEPPNYDLIAQTLDKTNFLGNMLCTNSTRNVSFAAGLKECGNGKGIYAAFGLDCVLNISEYTNFRTKFPDLNSQLNDITSSVNLSSIVILSEDAKNNLKDFNSSGVSGIDFDTFLNETRKGLTATNLTEYANNLEAFANNFTVQANKDALIAIVDDLKNTQKNGVEAMQSDVDTVENNINTLKTASTTLQNDITNVLNNAETAENRIQNDGPTLVQNSVNAYVDRVLGYGDSFGEHVSNVVDNEVGDCSIVKNIYDAMVGNICDWLLNSLNGFWFGLGWCLLFYIPSMIFGVKLAKHYRRMEPDEDDGYDGYYDNGAYPGPQSYPMHDMKHGAKASAPPNWHRNGSNRVGPPPERW</sequence>
<reference evidence="12" key="2">
    <citation type="submission" date="2025-08" db="UniProtKB">
        <authorList>
            <consortium name="RefSeq"/>
        </authorList>
    </citation>
    <scope>IDENTIFICATION</scope>
    <source>
        <strain evidence="12">S238N-H82</strain>
        <tissue evidence="12">Testes</tissue>
    </source>
</reference>
<evidence type="ECO:0000256" key="3">
    <source>
        <dbReference type="ARBA" id="ARBA00022692"/>
    </source>
</evidence>
<dbReference type="GO" id="GO:0016324">
    <property type="term" value="C:apical plasma membrane"/>
    <property type="evidence" value="ECO:0000318"/>
    <property type="project" value="GO_Central"/>
</dbReference>
<feature type="signal peptide" evidence="10">
    <location>
        <begin position="1"/>
        <end position="24"/>
    </location>
</feature>
<dbReference type="PANTHER" id="PTHR22730:SF1">
    <property type="entry name" value="PROMININ-LIKE PROTEIN"/>
    <property type="match status" value="1"/>
</dbReference>
<dbReference type="RefSeq" id="XP_035673847.1">
    <property type="nucleotide sequence ID" value="XM_035817954.1"/>
</dbReference>
<dbReference type="KEGG" id="bfo:118414133"/>
<accession>A0A9J7MMX5</accession>
<dbReference type="AlphaFoldDB" id="A0A9J7MMX5"/>
<dbReference type="PANTHER" id="PTHR22730">
    <property type="entry name" value="PROMININ PROM PROTEIN"/>
    <property type="match status" value="1"/>
</dbReference>
<keyword evidence="7" id="KW-0175">Coiled coil</keyword>
<keyword evidence="5 9" id="KW-0472">Membrane</keyword>
<evidence type="ECO:0000256" key="5">
    <source>
        <dbReference type="ARBA" id="ARBA00023136"/>
    </source>
</evidence>
<feature type="transmembrane region" description="Helical" evidence="9">
    <location>
        <begin position="803"/>
        <end position="823"/>
    </location>
</feature>
<comment type="subcellular location">
    <subcellularLocation>
        <location evidence="1">Cell projection</location>
        <location evidence="1">Microvillus membrane</location>
        <topology evidence="1">Multi-pass membrane protein</topology>
    </subcellularLocation>
</comment>
<dbReference type="Pfam" id="PF05478">
    <property type="entry name" value="Prominin"/>
    <property type="match status" value="1"/>
</dbReference>
<feature type="transmembrane region" description="Helical" evidence="9">
    <location>
        <begin position="446"/>
        <end position="474"/>
    </location>
</feature>
<keyword evidence="6" id="KW-0325">Glycoprotein</keyword>
<comment type="similarity">
    <text evidence="2">Belongs to the prominin family.</text>
</comment>
<name>A0A9J7MMX5_BRAFL</name>
<dbReference type="GO" id="GO:0015485">
    <property type="term" value="F:cholesterol binding"/>
    <property type="evidence" value="ECO:0000318"/>
    <property type="project" value="GO_Central"/>
</dbReference>
<evidence type="ECO:0000256" key="8">
    <source>
        <dbReference type="SAM" id="MobiDB-lite"/>
    </source>
</evidence>
<organism evidence="11 12">
    <name type="scientific">Branchiostoma floridae</name>
    <name type="common">Florida lancelet</name>
    <name type="synonym">Amphioxus</name>
    <dbReference type="NCBI Taxonomy" id="7739"/>
    <lineage>
        <taxon>Eukaryota</taxon>
        <taxon>Metazoa</taxon>
        <taxon>Chordata</taxon>
        <taxon>Cephalochordata</taxon>
        <taxon>Leptocardii</taxon>
        <taxon>Amphioxiformes</taxon>
        <taxon>Branchiostomatidae</taxon>
        <taxon>Branchiostoma</taxon>
    </lineage>
</organism>
<dbReference type="GO" id="GO:0071914">
    <property type="term" value="C:prominosome"/>
    <property type="evidence" value="ECO:0000318"/>
    <property type="project" value="GO_Central"/>
</dbReference>
<dbReference type="GO" id="GO:0031528">
    <property type="term" value="C:microvillus membrane"/>
    <property type="evidence" value="ECO:0007669"/>
    <property type="project" value="UniProtKB-SubCell"/>
</dbReference>